<reference evidence="3" key="1">
    <citation type="submission" date="2019-04" db="EMBL/GenBank/DDBJ databases">
        <title>Genome assembly of Zosterops borbonicus 15179.</title>
        <authorList>
            <person name="Leroy T."/>
            <person name="Anselmetti Y."/>
            <person name="Tilak M.-K."/>
            <person name="Nabholz B."/>
        </authorList>
    </citation>
    <scope>NUCLEOTIDE SEQUENCE</scope>
    <source>
        <strain evidence="3">HGM_15179</strain>
        <tissue evidence="3">Muscle</tissue>
    </source>
</reference>
<accession>A0A8K1D8W0</accession>
<feature type="region of interest" description="Disordered" evidence="2">
    <location>
        <begin position="182"/>
        <end position="225"/>
    </location>
</feature>
<evidence type="ECO:0000313" key="3">
    <source>
        <dbReference type="EMBL" id="TRZ07257.1"/>
    </source>
</evidence>
<evidence type="ECO:0000256" key="2">
    <source>
        <dbReference type="SAM" id="MobiDB-lite"/>
    </source>
</evidence>
<dbReference type="AlphaFoldDB" id="A0A8K1D8W0"/>
<gene>
    <name evidence="3" type="ORF">HGM15179_019853</name>
</gene>
<feature type="compositionally biased region" description="Polar residues" evidence="2">
    <location>
        <begin position="211"/>
        <end position="225"/>
    </location>
</feature>
<proteinExistence type="predicted"/>
<keyword evidence="1" id="KW-0175">Coiled coil</keyword>
<dbReference type="EMBL" id="SWJQ01001870">
    <property type="protein sequence ID" value="TRZ07257.1"/>
    <property type="molecule type" value="Genomic_DNA"/>
</dbReference>
<sequence>MQEHHHIMHWKTLEEGMQKLREVAVLEVLFGSGGQHDNDPNNVRCTGQMWYLATQVPPQYTTFIAAIIPDTNRETVGSVANKLRNYESMISGPMQAQVSAVVKELKEEMREMREEMRRNSSHWHQCELQDPESELNVPQLERGYTPRAELWSYLRDHGEDMGRCDGKPTSVLEARMCELKEGNTHRGSSTKMKHDTRYYRSEDDMLDPLEGTSTVYAQEGNDNQG</sequence>
<name>A0A8K1D8W0_9PASS</name>
<protein>
    <submittedName>
        <fullName evidence="3">Uncharacterized protein</fullName>
    </submittedName>
</protein>
<keyword evidence="4" id="KW-1185">Reference proteome</keyword>
<dbReference type="Proteomes" id="UP000796761">
    <property type="component" value="Unassembled WGS sequence"/>
</dbReference>
<feature type="coiled-coil region" evidence="1">
    <location>
        <begin position="95"/>
        <end position="122"/>
    </location>
</feature>
<organism evidence="3 4">
    <name type="scientific">Zosterops borbonicus</name>
    <dbReference type="NCBI Taxonomy" id="364589"/>
    <lineage>
        <taxon>Eukaryota</taxon>
        <taxon>Metazoa</taxon>
        <taxon>Chordata</taxon>
        <taxon>Craniata</taxon>
        <taxon>Vertebrata</taxon>
        <taxon>Euteleostomi</taxon>
        <taxon>Archelosauria</taxon>
        <taxon>Archosauria</taxon>
        <taxon>Dinosauria</taxon>
        <taxon>Saurischia</taxon>
        <taxon>Theropoda</taxon>
        <taxon>Coelurosauria</taxon>
        <taxon>Aves</taxon>
        <taxon>Neognathae</taxon>
        <taxon>Neoaves</taxon>
        <taxon>Telluraves</taxon>
        <taxon>Australaves</taxon>
        <taxon>Passeriformes</taxon>
        <taxon>Sylvioidea</taxon>
        <taxon>Zosteropidae</taxon>
        <taxon>Zosterops</taxon>
    </lineage>
</organism>
<comment type="caution">
    <text evidence="3">The sequence shown here is derived from an EMBL/GenBank/DDBJ whole genome shotgun (WGS) entry which is preliminary data.</text>
</comment>
<dbReference type="OrthoDB" id="9906618at2759"/>
<feature type="compositionally biased region" description="Basic and acidic residues" evidence="2">
    <location>
        <begin position="192"/>
        <end position="203"/>
    </location>
</feature>
<evidence type="ECO:0000313" key="4">
    <source>
        <dbReference type="Proteomes" id="UP000796761"/>
    </source>
</evidence>
<evidence type="ECO:0000256" key="1">
    <source>
        <dbReference type="SAM" id="Coils"/>
    </source>
</evidence>